<evidence type="ECO:0000256" key="14">
    <source>
        <dbReference type="RuleBase" id="RU003707"/>
    </source>
</evidence>
<dbReference type="CDD" id="cd00270">
    <property type="entry name" value="MATH_TRAF_C"/>
    <property type="match status" value="1"/>
</dbReference>
<evidence type="ECO:0000256" key="9">
    <source>
        <dbReference type="ARBA" id="ARBA00022833"/>
    </source>
</evidence>
<keyword evidence="7 13" id="KW-0863">Zinc-finger</keyword>
<dbReference type="EMBL" id="JBJKFK010001299">
    <property type="protein sequence ID" value="KAL3313459.1"/>
    <property type="molecule type" value="Genomic_DNA"/>
</dbReference>
<keyword evidence="9 13" id="KW-0862">Zinc</keyword>
<dbReference type="InterPro" id="IPR049342">
    <property type="entry name" value="TRAF1-6_MATH_dom"/>
</dbReference>
<dbReference type="FunFam" id="1.10.12.10:FF:000001">
    <property type="entry name" value="Probable enoyl-CoA hydratase, mitochondrial"/>
    <property type="match status" value="1"/>
</dbReference>
<dbReference type="InterPro" id="IPR001753">
    <property type="entry name" value="Enoyl-CoA_hydra/iso"/>
</dbReference>
<evidence type="ECO:0000256" key="11">
    <source>
        <dbReference type="ARBA" id="ARBA00023239"/>
    </source>
</evidence>
<dbReference type="Gene3D" id="2.60.210.10">
    <property type="entry name" value="Apoptosis, Tumor Necrosis Factor Receptor Associated Protein 2, Chain A"/>
    <property type="match status" value="1"/>
</dbReference>
<dbReference type="InterPro" id="IPR018376">
    <property type="entry name" value="Enoyl-CoA_hyd/isom_CS"/>
</dbReference>
<dbReference type="Gene3D" id="1.10.12.10">
    <property type="entry name" value="Lyase 2-enoyl-coa Hydratase, Chain A, domain 2"/>
    <property type="match status" value="1"/>
</dbReference>
<keyword evidence="4" id="KW-0963">Cytoplasm</keyword>
<evidence type="ECO:0000256" key="8">
    <source>
        <dbReference type="ARBA" id="ARBA00022832"/>
    </source>
</evidence>
<feature type="zinc finger region" description="TRAF-type" evidence="13">
    <location>
        <begin position="60"/>
        <end position="107"/>
    </location>
</feature>
<evidence type="ECO:0000313" key="17">
    <source>
        <dbReference type="EMBL" id="KAL3313459.1"/>
    </source>
</evidence>
<evidence type="ECO:0000259" key="16">
    <source>
        <dbReference type="PROSITE" id="PS50145"/>
    </source>
</evidence>
<keyword evidence="18" id="KW-1185">Reference proteome</keyword>
<dbReference type="GO" id="GO:0004300">
    <property type="term" value="F:enoyl-CoA hydratase activity"/>
    <property type="evidence" value="ECO:0007669"/>
    <property type="project" value="UniProtKB-EC"/>
</dbReference>
<dbReference type="Pfam" id="PF21355">
    <property type="entry name" value="TRAF-mep_MATH"/>
    <property type="match status" value="1"/>
</dbReference>
<evidence type="ECO:0000256" key="10">
    <source>
        <dbReference type="ARBA" id="ARBA00023098"/>
    </source>
</evidence>
<dbReference type="AlphaFoldDB" id="A0ABD2Q1I1"/>
<dbReference type="PROSITE" id="PS50144">
    <property type="entry name" value="MATH"/>
    <property type="match status" value="1"/>
</dbReference>
<dbReference type="InterPro" id="IPR002083">
    <property type="entry name" value="MATH/TRAF_dom"/>
</dbReference>
<evidence type="ECO:0000256" key="2">
    <source>
        <dbReference type="ARBA" id="ARBA00005254"/>
    </source>
</evidence>
<dbReference type="Pfam" id="PF02176">
    <property type="entry name" value="zf-TRAF"/>
    <property type="match status" value="2"/>
</dbReference>
<keyword evidence="6" id="KW-0677">Repeat</keyword>
<keyword evidence="5 13" id="KW-0479">Metal-binding</keyword>
<dbReference type="InterPro" id="IPR001293">
    <property type="entry name" value="Znf_TRAF"/>
</dbReference>
<dbReference type="FunFam" id="3.90.226.10:FF:000019">
    <property type="entry name" value="Enoyl-CoA hydratase, mitochondrial"/>
    <property type="match status" value="1"/>
</dbReference>
<evidence type="ECO:0000313" key="18">
    <source>
        <dbReference type="Proteomes" id="UP001626550"/>
    </source>
</evidence>
<dbReference type="GO" id="GO:0005737">
    <property type="term" value="C:cytoplasm"/>
    <property type="evidence" value="ECO:0007669"/>
    <property type="project" value="UniProtKB-SubCell"/>
</dbReference>
<dbReference type="PROSITE" id="PS00166">
    <property type="entry name" value="ENOYL_COA_HYDRATASE"/>
    <property type="match status" value="1"/>
</dbReference>
<evidence type="ECO:0000256" key="12">
    <source>
        <dbReference type="ARBA" id="ARBA00073937"/>
    </source>
</evidence>
<dbReference type="CDD" id="cd06558">
    <property type="entry name" value="crotonase-like"/>
    <property type="match status" value="1"/>
</dbReference>
<proteinExistence type="inferred from homology"/>
<comment type="subcellular location">
    <subcellularLocation>
        <location evidence="1">Cytoplasm</location>
    </subcellularLocation>
</comment>
<evidence type="ECO:0000256" key="13">
    <source>
        <dbReference type="PROSITE-ProRule" id="PRU00207"/>
    </source>
</evidence>
<feature type="zinc finger region" description="TRAF-type" evidence="13">
    <location>
        <begin position="115"/>
        <end position="162"/>
    </location>
</feature>
<evidence type="ECO:0000259" key="15">
    <source>
        <dbReference type="PROSITE" id="PS50144"/>
    </source>
</evidence>
<comment type="similarity">
    <text evidence="2 14">Belongs to the enoyl-CoA hydratase/isomerase family.</text>
</comment>
<keyword evidence="8" id="KW-0276">Fatty acid metabolism</keyword>
<dbReference type="GO" id="GO:0006631">
    <property type="term" value="P:fatty acid metabolic process"/>
    <property type="evidence" value="ECO:0007669"/>
    <property type="project" value="UniProtKB-KW"/>
</dbReference>
<evidence type="ECO:0000256" key="6">
    <source>
        <dbReference type="ARBA" id="ARBA00022737"/>
    </source>
</evidence>
<dbReference type="SUPFAM" id="SSF49599">
    <property type="entry name" value="TRAF domain-like"/>
    <property type="match status" value="3"/>
</dbReference>
<dbReference type="InterPro" id="IPR013083">
    <property type="entry name" value="Znf_RING/FYVE/PHD"/>
</dbReference>
<dbReference type="InterPro" id="IPR029045">
    <property type="entry name" value="ClpP/crotonase-like_dom_sf"/>
</dbReference>
<accession>A0ABD2Q1I1</accession>
<dbReference type="PANTHER" id="PTHR11941">
    <property type="entry name" value="ENOYL-COA HYDRATASE-RELATED"/>
    <property type="match status" value="1"/>
</dbReference>
<name>A0ABD2Q1I1_9PLAT</name>
<keyword evidence="11" id="KW-0456">Lyase</keyword>
<sequence>MQYFLVCRGTCKCPADNKDLNKEEVSMDKSLSIKIGKVPVRCTMAEPGCPWTGLLVELATHEDSCDFVTVVCPNNCGLEFERRYLGRHVERDCVKRKIQCEFCGRELLAEAQPGHIEVCPKFPVPCPNKCKKKEIPRDMFEEHIQNKCSKQANTCPFGHHGCEFVGKKKVIQEHLDDTIEPHLGMLNSSALELFDVVEVHSKTLMECHSKILELQHKVEDLHKLLGPSFVWRIDGWTERVNLAKSGKKGTLFSAPFYTHRYGYRLALSICPNGDGKAQRKYLSVFVCICKGDHDNLLSWPFSSEVTLSILDQNLDPSLREHINFVIKPNPSVENKIFLGRPKSERNPCFGASKFCELSALTENYTSEDTLFIKASLEKKFDGKVGLIQLNRPKALNALCSQLMYEMGGAIEECDSDNNMKAIVITGNDKVFAAGADIKEMTGKPYHECYLTNFLAHWDSVARAKKPTIAAVNGFALGGGCELAMMCDIIYAGERAKFGQPEIKLGTIPGAGGTQRLIRAIGKSKAMEMCLTGDMITAKEAEAAGLVAKVYPPEQVVDKALELANKIASFSGLASQACKEAVNSAYNMSLNEGLHFEKRLFHATFATNDCKEGMTAFSAKRPANFTDT</sequence>
<reference evidence="17 18" key="1">
    <citation type="submission" date="2024-11" db="EMBL/GenBank/DDBJ databases">
        <title>Adaptive evolution of stress response genes in parasites aligns with host niche diversity.</title>
        <authorList>
            <person name="Hahn C."/>
            <person name="Resl P."/>
        </authorList>
    </citation>
    <scope>NUCLEOTIDE SEQUENCE [LARGE SCALE GENOMIC DNA]</scope>
    <source>
        <strain evidence="17">EGGRZ-B1_66</strain>
        <tissue evidence="17">Body</tissue>
    </source>
</reference>
<feature type="domain" description="TRAF-type" evidence="16">
    <location>
        <begin position="115"/>
        <end position="162"/>
    </location>
</feature>
<evidence type="ECO:0000256" key="4">
    <source>
        <dbReference type="ARBA" id="ARBA00022490"/>
    </source>
</evidence>
<evidence type="ECO:0000256" key="5">
    <source>
        <dbReference type="ARBA" id="ARBA00022723"/>
    </source>
</evidence>
<evidence type="ECO:0000256" key="7">
    <source>
        <dbReference type="ARBA" id="ARBA00022771"/>
    </source>
</evidence>
<dbReference type="PROSITE" id="PS50145">
    <property type="entry name" value="ZF_TRAF"/>
    <property type="match status" value="2"/>
</dbReference>
<comment type="caution">
    <text evidence="17">The sequence shown here is derived from an EMBL/GenBank/DDBJ whole genome shotgun (WGS) entry which is preliminary data.</text>
</comment>
<keyword evidence="17" id="KW-0675">Receptor</keyword>
<organism evidence="17 18">
    <name type="scientific">Cichlidogyrus casuarinus</name>
    <dbReference type="NCBI Taxonomy" id="1844966"/>
    <lineage>
        <taxon>Eukaryota</taxon>
        <taxon>Metazoa</taxon>
        <taxon>Spiralia</taxon>
        <taxon>Lophotrochozoa</taxon>
        <taxon>Platyhelminthes</taxon>
        <taxon>Monogenea</taxon>
        <taxon>Monopisthocotylea</taxon>
        <taxon>Dactylogyridea</taxon>
        <taxon>Ancyrocephalidae</taxon>
        <taxon>Cichlidogyrus</taxon>
    </lineage>
</organism>
<dbReference type="Gene3D" id="3.30.40.10">
    <property type="entry name" value="Zinc/RING finger domain, C3HC4 (zinc finger)"/>
    <property type="match status" value="3"/>
</dbReference>
<dbReference type="Proteomes" id="UP001626550">
    <property type="component" value="Unassembled WGS sequence"/>
</dbReference>
<evidence type="ECO:0000256" key="3">
    <source>
        <dbReference type="ARBA" id="ARBA00012076"/>
    </source>
</evidence>
<dbReference type="SMART" id="SM00061">
    <property type="entry name" value="MATH"/>
    <property type="match status" value="1"/>
</dbReference>
<dbReference type="PANTHER" id="PTHR11941:SF54">
    <property type="entry name" value="ENOYL-COA HYDRATASE, MITOCHONDRIAL"/>
    <property type="match status" value="1"/>
</dbReference>
<dbReference type="Gene3D" id="3.90.226.10">
    <property type="entry name" value="2-enoyl-CoA Hydratase, Chain A, domain 1"/>
    <property type="match status" value="1"/>
</dbReference>
<dbReference type="InterPro" id="IPR014748">
    <property type="entry name" value="Enoyl-CoA_hydra_C"/>
</dbReference>
<protein>
    <recommendedName>
        <fullName evidence="12">Probable enoyl-CoA hydratase, mitochondrial</fullName>
        <ecNumber evidence="3">4.2.1.17</ecNumber>
    </recommendedName>
</protein>
<dbReference type="InterPro" id="IPR008974">
    <property type="entry name" value="TRAF-like"/>
</dbReference>
<evidence type="ECO:0000256" key="1">
    <source>
        <dbReference type="ARBA" id="ARBA00004496"/>
    </source>
</evidence>
<dbReference type="EC" id="4.2.1.17" evidence="3"/>
<feature type="domain" description="TRAF-type" evidence="16">
    <location>
        <begin position="60"/>
        <end position="107"/>
    </location>
</feature>
<dbReference type="SUPFAM" id="SSF52096">
    <property type="entry name" value="ClpP/crotonase"/>
    <property type="match status" value="1"/>
</dbReference>
<dbReference type="Pfam" id="PF00378">
    <property type="entry name" value="ECH_1"/>
    <property type="match status" value="1"/>
</dbReference>
<dbReference type="GO" id="GO:0008270">
    <property type="term" value="F:zinc ion binding"/>
    <property type="evidence" value="ECO:0007669"/>
    <property type="project" value="UniProtKB-KW"/>
</dbReference>
<gene>
    <name evidence="17" type="primary">TRAF4</name>
    <name evidence="17" type="ORF">Ciccas_007941</name>
</gene>
<feature type="domain" description="MATH" evidence="15">
    <location>
        <begin position="226"/>
        <end position="376"/>
    </location>
</feature>
<keyword evidence="10" id="KW-0443">Lipid metabolism</keyword>